<proteinExistence type="predicted"/>
<dbReference type="Gene3D" id="3.40.50.300">
    <property type="entry name" value="P-loop containing nucleotide triphosphate hydrolases"/>
    <property type="match status" value="1"/>
</dbReference>
<dbReference type="PANTHER" id="PTHR32114">
    <property type="entry name" value="ABC TRANSPORTER ABCH.3"/>
    <property type="match status" value="1"/>
</dbReference>
<sequence length="236" mass="25560">MYIALSHKSMLPALNLDVPSFLLLPEHLSSPPFVPYNFFSCVSAGPRSYHSPFILSSPVAAPAKFCHITMSLESLEICGIRGFSPDHSCKVDISSPLTIITGPTGSGKTAILEALRVAVTGLNVRKASKRIPPEINDPNTHARSETVASVRLVFQGADNVKYTVERQYKLKGASLTANTSGCFSSDPPKLTSSATLIHPDISMLPELLQSRTIWTKSQGWMGTAKFCTCFNTVCSR</sequence>
<evidence type="ECO:0000313" key="2">
    <source>
        <dbReference type="EMBL" id="CDF36243.1"/>
    </source>
</evidence>
<dbReference type="OrthoDB" id="18797at2759"/>
<reference evidence="3" key="1">
    <citation type="journal article" date="2013" name="Proc. Natl. Acad. Sci. U.S.A.">
        <title>Genome structure and metabolic features in the red seaweed Chondrus crispus shed light on evolution of the Archaeplastida.</title>
        <authorList>
            <person name="Collen J."/>
            <person name="Porcel B."/>
            <person name="Carre W."/>
            <person name="Ball S.G."/>
            <person name="Chaparro C."/>
            <person name="Tonon T."/>
            <person name="Barbeyron T."/>
            <person name="Michel G."/>
            <person name="Noel B."/>
            <person name="Valentin K."/>
            <person name="Elias M."/>
            <person name="Artiguenave F."/>
            <person name="Arun A."/>
            <person name="Aury J.M."/>
            <person name="Barbosa-Neto J.F."/>
            <person name="Bothwell J.H."/>
            <person name="Bouget F.Y."/>
            <person name="Brillet L."/>
            <person name="Cabello-Hurtado F."/>
            <person name="Capella-Gutierrez S."/>
            <person name="Charrier B."/>
            <person name="Cladiere L."/>
            <person name="Cock J.M."/>
            <person name="Coelho S.M."/>
            <person name="Colleoni C."/>
            <person name="Czjzek M."/>
            <person name="Da Silva C."/>
            <person name="Delage L."/>
            <person name="Denoeud F."/>
            <person name="Deschamps P."/>
            <person name="Dittami S.M."/>
            <person name="Gabaldon T."/>
            <person name="Gachon C.M."/>
            <person name="Groisillier A."/>
            <person name="Herve C."/>
            <person name="Jabbari K."/>
            <person name="Katinka M."/>
            <person name="Kloareg B."/>
            <person name="Kowalczyk N."/>
            <person name="Labadie K."/>
            <person name="Leblanc C."/>
            <person name="Lopez P.J."/>
            <person name="McLachlan D.H."/>
            <person name="Meslet-Cladiere L."/>
            <person name="Moustafa A."/>
            <person name="Nehr Z."/>
            <person name="Nyvall Collen P."/>
            <person name="Panaud O."/>
            <person name="Partensky F."/>
            <person name="Poulain J."/>
            <person name="Rensing S.A."/>
            <person name="Rousvoal S."/>
            <person name="Samson G."/>
            <person name="Symeonidi A."/>
            <person name="Weissenbach J."/>
            <person name="Zambounis A."/>
            <person name="Wincker P."/>
            <person name="Boyen C."/>
        </authorList>
    </citation>
    <scope>NUCLEOTIDE SEQUENCE [LARGE SCALE GENOMIC DNA]</scope>
    <source>
        <strain evidence="3">cv. Stackhouse</strain>
    </source>
</reference>
<dbReference type="Gramene" id="CDF36243">
    <property type="protein sequence ID" value="CDF36243"/>
    <property type="gene ID" value="CHC_T00004551001"/>
</dbReference>
<accession>R7QEN1</accession>
<dbReference type="PANTHER" id="PTHR32114:SF2">
    <property type="entry name" value="ABC TRANSPORTER ABCH.3"/>
    <property type="match status" value="1"/>
</dbReference>
<feature type="domain" description="Rad50/SbcC-type AAA" evidence="1">
    <location>
        <begin position="74"/>
        <end position="171"/>
    </location>
</feature>
<dbReference type="AlphaFoldDB" id="R7QEN1"/>
<organism evidence="2 3">
    <name type="scientific">Chondrus crispus</name>
    <name type="common">Carrageen Irish moss</name>
    <name type="synonym">Polymorpha crispa</name>
    <dbReference type="NCBI Taxonomy" id="2769"/>
    <lineage>
        <taxon>Eukaryota</taxon>
        <taxon>Rhodophyta</taxon>
        <taxon>Florideophyceae</taxon>
        <taxon>Rhodymeniophycidae</taxon>
        <taxon>Gigartinales</taxon>
        <taxon>Gigartinaceae</taxon>
        <taxon>Chondrus</taxon>
    </lineage>
</organism>
<dbReference type="EMBL" id="HG001768">
    <property type="protein sequence ID" value="CDF36243.1"/>
    <property type="molecule type" value="Genomic_DNA"/>
</dbReference>
<dbReference type="KEGG" id="ccp:CHC_T00004551001"/>
<keyword evidence="3" id="KW-1185">Reference proteome</keyword>
<dbReference type="InterPro" id="IPR027417">
    <property type="entry name" value="P-loop_NTPase"/>
</dbReference>
<dbReference type="Pfam" id="PF13476">
    <property type="entry name" value="AAA_23"/>
    <property type="match status" value="1"/>
</dbReference>
<dbReference type="Proteomes" id="UP000012073">
    <property type="component" value="Unassembled WGS sequence"/>
</dbReference>
<dbReference type="STRING" id="2769.R7QEN1"/>
<name>R7QEN1_CHOCR</name>
<dbReference type="GeneID" id="17323779"/>
<dbReference type="GO" id="GO:0006302">
    <property type="term" value="P:double-strand break repair"/>
    <property type="evidence" value="ECO:0007669"/>
    <property type="project" value="InterPro"/>
</dbReference>
<gene>
    <name evidence="2" type="ORF">CHC_T00004551001</name>
</gene>
<evidence type="ECO:0000313" key="3">
    <source>
        <dbReference type="Proteomes" id="UP000012073"/>
    </source>
</evidence>
<dbReference type="GO" id="GO:0016887">
    <property type="term" value="F:ATP hydrolysis activity"/>
    <property type="evidence" value="ECO:0007669"/>
    <property type="project" value="InterPro"/>
</dbReference>
<dbReference type="SUPFAM" id="SSF52540">
    <property type="entry name" value="P-loop containing nucleoside triphosphate hydrolases"/>
    <property type="match status" value="1"/>
</dbReference>
<protein>
    <recommendedName>
        <fullName evidence="1">Rad50/SbcC-type AAA domain-containing protein</fullName>
    </recommendedName>
</protein>
<evidence type="ECO:0000259" key="1">
    <source>
        <dbReference type="Pfam" id="PF13476"/>
    </source>
</evidence>
<dbReference type="RefSeq" id="XP_005716062.1">
    <property type="nucleotide sequence ID" value="XM_005716005.1"/>
</dbReference>
<dbReference type="InterPro" id="IPR038729">
    <property type="entry name" value="Rad50/SbcC_AAA"/>
</dbReference>